<dbReference type="GO" id="GO:0006606">
    <property type="term" value="P:protein import into nucleus"/>
    <property type="evidence" value="ECO:0007669"/>
    <property type="project" value="TreeGrafter"/>
</dbReference>
<gene>
    <name evidence="10" type="ORF">CPLU01_12823</name>
</gene>
<feature type="region of interest" description="Disordered" evidence="9">
    <location>
        <begin position="795"/>
        <end position="816"/>
    </location>
</feature>
<feature type="region of interest" description="Disordered" evidence="9">
    <location>
        <begin position="1"/>
        <end position="46"/>
    </location>
</feature>
<protein>
    <submittedName>
        <fullName evidence="10">Nuclear pore complex protein An-Nup82</fullName>
    </submittedName>
</protein>
<proteinExistence type="predicted"/>
<evidence type="ECO:0000256" key="3">
    <source>
        <dbReference type="ARBA" id="ARBA00022816"/>
    </source>
</evidence>
<organism evidence="10 11">
    <name type="scientific">Colletotrichum plurivorum</name>
    <dbReference type="NCBI Taxonomy" id="2175906"/>
    <lineage>
        <taxon>Eukaryota</taxon>
        <taxon>Fungi</taxon>
        <taxon>Dikarya</taxon>
        <taxon>Ascomycota</taxon>
        <taxon>Pezizomycotina</taxon>
        <taxon>Sordariomycetes</taxon>
        <taxon>Hypocreomycetidae</taxon>
        <taxon>Glomerellales</taxon>
        <taxon>Glomerellaceae</taxon>
        <taxon>Colletotrichum</taxon>
        <taxon>Colletotrichum orchidearum species complex</taxon>
    </lineage>
</organism>
<evidence type="ECO:0000256" key="6">
    <source>
        <dbReference type="ARBA" id="ARBA00023132"/>
    </source>
</evidence>
<dbReference type="Proteomes" id="UP000654918">
    <property type="component" value="Unassembled WGS sequence"/>
</dbReference>
<keyword evidence="4" id="KW-0653">Protein transport</keyword>
<dbReference type="InterPro" id="IPR037700">
    <property type="entry name" value="NUP88/NUP82"/>
</dbReference>
<evidence type="ECO:0000256" key="1">
    <source>
        <dbReference type="ARBA" id="ARBA00004567"/>
    </source>
</evidence>
<keyword evidence="11" id="KW-1185">Reference proteome</keyword>
<evidence type="ECO:0000256" key="8">
    <source>
        <dbReference type="SAM" id="Coils"/>
    </source>
</evidence>
<evidence type="ECO:0000256" key="7">
    <source>
        <dbReference type="ARBA" id="ARBA00023242"/>
    </source>
</evidence>
<evidence type="ECO:0000313" key="11">
    <source>
        <dbReference type="Proteomes" id="UP000654918"/>
    </source>
</evidence>
<dbReference type="InterPro" id="IPR036322">
    <property type="entry name" value="WD40_repeat_dom_sf"/>
</dbReference>
<dbReference type="PANTHER" id="PTHR13257">
    <property type="entry name" value="NUCLEOPORIN NUP84-RELATED"/>
    <property type="match status" value="1"/>
</dbReference>
<evidence type="ECO:0000256" key="2">
    <source>
        <dbReference type="ARBA" id="ARBA00022448"/>
    </source>
</evidence>
<dbReference type="GO" id="GO:0017056">
    <property type="term" value="F:structural constituent of nuclear pore"/>
    <property type="evidence" value="ECO:0007669"/>
    <property type="project" value="InterPro"/>
</dbReference>
<reference evidence="10" key="1">
    <citation type="journal article" date="2020" name="Phytopathology">
        <title>Genome Sequence Resources of Colletotrichum truncatum, C. plurivorum, C. musicola, and C. sojae: Four Species Pathogenic to Soybean (Glycine max).</title>
        <authorList>
            <person name="Rogerio F."/>
            <person name="Boufleur T.R."/>
            <person name="Ciampi-Guillardi M."/>
            <person name="Sukno S.A."/>
            <person name="Thon M.R."/>
            <person name="Massola Junior N.S."/>
            <person name="Baroncelli R."/>
        </authorList>
    </citation>
    <scope>NUCLEOTIDE SEQUENCE</scope>
    <source>
        <strain evidence="10">LFN00145</strain>
    </source>
</reference>
<keyword evidence="3" id="KW-0509">mRNA transport</keyword>
<dbReference type="PANTHER" id="PTHR13257:SF0">
    <property type="entry name" value="NUCLEAR PORE COMPLEX PROTEIN NUP88"/>
    <property type="match status" value="1"/>
</dbReference>
<dbReference type="GO" id="GO:0000056">
    <property type="term" value="P:ribosomal small subunit export from nucleus"/>
    <property type="evidence" value="ECO:0007669"/>
    <property type="project" value="InterPro"/>
</dbReference>
<keyword evidence="2" id="KW-0813">Transport</keyword>
<keyword evidence="5" id="KW-0811">Translocation</keyword>
<comment type="subcellular location">
    <subcellularLocation>
        <location evidence="1">Nucleus</location>
        <location evidence="1">Nuclear pore complex</location>
    </subcellularLocation>
</comment>
<evidence type="ECO:0000256" key="5">
    <source>
        <dbReference type="ARBA" id="ARBA00023010"/>
    </source>
</evidence>
<evidence type="ECO:0000313" key="10">
    <source>
        <dbReference type="EMBL" id="KAF6820283.1"/>
    </source>
</evidence>
<evidence type="ECO:0000256" key="9">
    <source>
        <dbReference type="SAM" id="MobiDB-lite"/>
    </source>
</evidence>
<evidence type="ECO:0000256" key="4">
    <source>
        <dbReference type="ARBA" id="ARBA00022927"/>
    </source>
</evidence>
<keyword evidence="6" id="KW-0906">Nuclear pore complex</keyword>
<keyword evidence="7" id="KW-0539">Nucleus</keyword>
<dbReference type="AlphaFoldDB" id="A0A8H6JX25"/>
<keyword evidence="8" id="KW-0175">Coiled coil</keyword>
<dbReference type="SUPFAM" id="SSF50978">
    <property type="entry name" value="WD40 repeat-like"/>
    <property type="match status" value="1"/>
</dbReference>
<comment type="caution">
    <text evidence="10">The sequence shown here is derived from an EMBL/GenBank/DDBJ whole genome shotgun (WGS) entry which is preliminary data.</text>
</comment>
<dbReference type="EMBL" id="WIGO01000275">
    <property type="protein sequence ID" value="KAF6820283.1"/>
    <property type="molecule type" value="Genomic_DNA"/>
</dbReference>
<dbReference type="GO" id="GO:0006406">
    <property type="term" value="P:mRNA export from nucleus"/>
    <property type="evidence" value="ECO:0007669"/>
    <property type="project" value="TreeGrafter"/>
</dbReference>
<accession>A0A8H6JX25</accession>
<dbReference type="GO" id="GO:0005643">
    <property type="term" value="C:nuclear pore"/>
    <property type="evidence" value="ECO:0007669"/>
    <property type="project" value="UniProtKB-SubCell"/>
</dbReference>
<dbReference type="GO" id="GO:0000055">
    <property type="term" value="P:ribosomal large subunit export from nucleus"/>
    <property type="evidence" value="ECO:0007669"/>
    <property type="project" value="InterPro"/>
</dbReference>
<sequence>MPKVKSYTAPWLSHGPGHGLFAPSSEASKALSAPSPYSKKKKTVGPRRTIARRGTEVFVAVGKELRWGDLVYLKEKWSTSHSHRRMGSRVKREESSQAFDDDVIPSTEEAATAQGFRTIRIPVADDIRQLVISPNNDYLAILTTHTVHICVVPDSSHLTAEDTSPLRPKIWTLGPTTHVTSRSSVASAAWHPLGVKGSCLVTVTTDAIVRVWELSMTDRWSFDSPTLSIDLKKLVDGTTLDQDFTASTATTNASFSQYSLEMQVASACFAGRGSGGWSPMTLWVAMREGDVYALCPLLPQKWAPPPTLIPSLSVSIVSKVAALEDDPAVSERDRLLAQQQLEWMGDLDSQEPQILDTAPGEQPVEVYTRPARPGVVPRLQGPFEFDADPESDDTLDNLLTDILVIGKKIETEDLMMGEEDDLDFDDGDQEGLSLSVICLLATTGQVRVFLDLDGVEAQWLPPRNKSRLGRLLSAADPPSLLTFQCIDTLAPKEVHDDAWPTFSSDVMSRYSMFITSHAGITFLSLSPWVFRLEGELSGDSEAGSDFRLGLLVNGQNSIRDRLYTQSFSDATVPLAECAAIRDPDLGYFLLSATPYEPIALTFETPEDEFTPIRHETPYEEKPAVMEPLDFYEPRPAFQPSHAFEQQSDLPELINRLRTSRHKTIVNQEIRLSPVTLQILTDAHRILGEDTYRLGTAVAEIFRRCATLQDELRDQIKKANEVKEKIEKIAGNDKDGDGESDDVRFERRIAEAQERQKRLNERLEGVRKYVSKAATRELSAKERAFVEEVKSMEASVLGSSEDSPGAKQQQQRQQLKKRFEDVRRLRDELVAEVERVQKPEGGERAASPSKASELKIPTEIRRAKLQQVMSLLSRETALVEAVTLRLERLQTS</sequence>
<name>A0A8H6JX25_9PEZI</name>
<feature type="coiled-coil region" evidence="8">
    <location>
        <begin position="704"/>
        <end position="768"/>
    </location>
</feature>
<feature type="region of interest" description="Disordered" evidence="9">
    <location>
        <begin position="832"/>
        <end position="855"/>
    </location>
</feature>
<feature type="compositionally biased region" description="Basic and acidic residues" evidence="9">
    <location>
        <begin position="832"/>
        <end position="842"/>
    </location>
</feature>